<dbReference type="PANTHER" id="PTHR30435">
    <property type="entry name" value="FLAGELLAR PROTEIN"/>
    <property type="match status" value="1"/>
</dbReference>
<organism evidence="8">
    <name type="scientific">Solibacter usitatus (strain Ellin6076)</name>
    <dbReference type="NCBI Taxonomy" id="234267"/>
    <lineage>
        <taxon>Bacteria</taxon>
        <taxon>Pseudomonadati</taxon>
        <taxon>Acidobacteriota</taxon>
        <taxon>Terriglobia</taxon>
        <taxon>Bryobacterales</taxon>
        <taxon>Solibacteraceae</taxon>
        <taxon>Candidatus Solibacter</taxon>
    </lineage>
</organism>
<dbReference type="InParanoid" id="Q02C66"/>
<dbReference type="Pfam" id="PF06429">
    <property type="entry name" value="Flg_bbr_C"/>
    <property type="match status" value="1"/>
</dbReference>
<dbReference type="HOGENOM" id="CLU_123272_0_0_0"/>
<comment type="subunit">
    <text evidence="5 6">The basal body constitutes a major portion of the flagellar organelle and consists of four rings (L,P,S, and M) mounted on a central rod. The rod consists of about 26 subunits of FlgG in the distal portion, and FlgB, FlgC and FlgF are thought to build up the proximal portion of the rod with about 6 subunits each.</text>
</comment>
<dbReference type="EMBL" id="CP000473">
    <property type="protein sequence ID" value="ABJ81350.1"/>
    <property type="molecule type" value="Genomic_DNA"/>
</dbReference>
<keyword evidence="4 6" id="KW-0975">Bacterial flagellum</keyword>
<evidence type="ECO:0000256" key="6">
    <source>
        <dbReference type="RuleBase" id="RU362062"/>
    </source>
</evidence>
<dbReference type="GO" id="GO:0030694">
    <property type="term" value="C:bacterial-type flagellum basal body, rod"/>
    <property type="evidence" value="ECO:0007669"/>
    <property type="project" value="UniProtKB-UniRule"/>
</dbReference>
<name>Q02C66_SOLUE</name>
<proteinExistence type="inferred from homology"/>
<accession>Q02C66</accession>
<protein>
    <recommendedName>
        <fullName evidence="3 6">Flagellar basal-body rod protein FlgC</fullName>
    </recommendedName>
</protein>
<keyword evidence="8" id="KW-0969">Cilium</keyword>
<evidence type="ECO:0000256" key="1">
    <source>
        <dbReference type="ARBA" id="ARBA00004117"/>
    </source>
</evidence>
<keyword evidence="8" id="KW-0966">Cell projection</keyword>
<dbReference type="GO" id="GO:0071978">
    <property type="term" value="P:bacterial-type flagellum-dependent swarming motility"/>
    <property type="evidence" value="ECO:0007669"/>
    <property type="project" value="TreeGrafter"/>
</dbReference>
<dbReference type="InterPro" id="IPR006299">
    <property type="entry name" value="FlgC"/>
</dbReference>
<dbReference type="OrthoDB" id="9794148at2"/>
<keyword evidence="8" id="KW-0282">Flagellum</keyword>
<comment type="subcellular location">
    <subcellularLocation>
        <location evidence="1 6">Bacterial flagellum basal body</location>
    </subcellularLocation>
</comment>
<dbReference type="FunCoup" id="Q02C66">
    <property type="interactions" value="101"/>
</dbReference>
<sequence precursor="true">MSLFSLLSVGASGMSAQRARAELLVENLANAETTRTPEGGPYRRKDVVFETTTTASPFASVFNSELQSVNGVGVSDVVVDSSDPERRYMPGHPDADKDGYVAFPKINTAEDMVDLMGASRSFEANVAAMSAVKDMIQRSIDLAR</sequence>
<dbReference type="eggNOG" id="COG1558">
    <property type="taxonomic scope" value="Bacteria"/>
</dbReference>
<dbReference type="NCBIfam" id="TIGR01395">
    <property type="entry name" value="FlgC"/>
    <property type="match status" value="1"/>
</dbReference>
<evidence type="ECO:0000256" key="2">
    <source>
        <dbReference type="ARBA" id="ARBA00009677"/>
    </source>
</evidence>
<evidence type="ECO:0000256" key="5">
    <source>
        <dbReference type="ARBA" id="ARBA00025933"/>
    </source>
</evidence>
<dbReference type="AlphaFoldDB" id="Q02C66"/>
<comment type="similarity">
    <text evidence="2">Belongs to the flagella basal body rod proteins family.</text>
</comment>
<dbReference type="InterPro" id="IPR010930">
    <property type="entry name" value="Flg_bb/hook_C_dom"/>
</dbReference>
<evidence type="ECO:0000256" key="4">
    <source>
        <dbReference type="ARBA" id="ARBA00023143"/>
    </source>
</evidence>
<gene>
    <name evidence="8" type="ordered locus">Acid_0338</name>
</gene>
<evidence type="ECO:0000256" key="3">
    <source>
        <dbReference type="ARBA" id="ARBA00017941"/>
    </source>
</evidence>
<evidence type="ECO:0000259" key="7">
    <source>
        <dbReference type="Pfam" id="PF06429"/>
    </source>
</evidence>
<evidence type="ECO:0000313" key="8">
    <source>
        <dbReference type="EMBL" id="ABJ81350.1"/>
    </source>
</evidence>
<dbReference type="STRING" id="234267.Acid_0338"/>
<reference evidence="8" key="1">
    <citation type="submission" date="2006-10" db="EMBL/GenBank/DDBJ databases">
        <title>Complete sequence of Solibacter usitatus Ellin6076.</title>
        <authorList>
            <consortium name="US DOE Joint Genome Institute"/>
            <person name="Copeland A."/>
            <person name="Lucas S."/>
            <person name="Lapidus A."/>
            <person name="Barry K."/>
            <person name="Detter J.C."/>
            <person name="Glavina del Rio T."/>
            <person name="Hammon N."/>
            <person name="Israni S."/>
            <person name="Dalin E."/>
            <person name="Tice H."/>
            <person name="Pitluck S."/>
            <person name="Thompson L.S."/>
            <person name="Brettin T."/>
            <person name="Bruce D."/>
            <person name="Han C."/>
            <person name="Tapia R."/>
            <person name="Gilna P."/>
            <person name="Schmutz J."/>
            <person name="Larimer F."/>
            <person name="Land M."/>
            <person name="Hauser L."/>
            <person name="Kyrpides N."/>
            <person name="Mikhailova N."/>
            <person name="Janssen P.H."/>
            <person name="Kuske C.R."/>
            <person name="Richardson P."/>
        </authorList>
    </citation>
    <scope>NUCLEOTIDE SEQUENCE</scope>
    <source>
        <strain evidence="8">Ellin6076</strain>
    </source>
</reference>
<dbReference type="KEGG" id="sus:Acid_0338"/>
<dbReference type="PANTHER" id="PTHR30435:SF2">
    <property type="entry name" value="FLAGELLAR BASAL-BODY ROD PROTEIN FLGC"/>
    <property type="match status" value="1"/>
</dbReference>
<feature type="domain" description="Flagellar basal-body/hook protein C-terminal" evidence="7">
    <location>
        <begin position="98"/>
        <end position="142"/>
    </location>
</feature>